<accession>A0A8J3JAA3</accession>
<dbReference type="EMBL" id="BOMB01000021">
    <property type="protein sequence ID" value="GID12984.1"/>
    <property type="molecule type" value="Genomic_DNA"/>
</dbReference>
<dbReference type="InterPro" id="IPR011004">
    <property type="entry name" value="Trimer_LpxA-like_sf"/>
</dbReference>
<organism evidence="1 2">
    <name type="scientific">Actinocatenispora rupis</name>
    <dbReference type="NCBI Taxonomy" id="519421"/>
    <lineage>
        <taxon>Bacteria</taxon>
        <taxon>Bacillati</taxon>
        <taxon>Actinomycetota</taxon>
        <taxon>Actinomycetes</taxon>
        <taxon>Micromonosporales</taxon>
        <taxon>Micromonosporaceae</taxon>
        <taxon>Actinocatenispora</taxon>
    </lineage>
</organism>
<sequence length="203" mass="20672">MTPDDARRAAGYLTVDELLAALPDVLVLDPAGTLVSPGVVVAPRAVLYPGVVLAATDAAVTVGAGEYWPGTRIVARRGARVTVGAGCLFEGGVTVRAEGPGRTVRIGDGCRLTNGVELLADADLGDGAQILGRITAADVVLAAGGSYADPDPDARAAVLKGFGTARGVRLGVGDVVDGAGDFARARVRRQAEYHPKRDDEADS</sequence>
<dbReference type="AlphaFoldDB" id="A0A8J3JAA3"/>
<keyword evidence="2" id="KW-1185">Reference proteome</keyword>
<dbReference type="Gene3D" id="2.160.10.10">
    <property type="entry name" value="Hexapeptide repeat proteins"/>
    <property type="match status" value="1"/>
</dbReference>
<dbReference type="Proteomes" id="UP000612808">
    <property type="component" value="Unassembled WGS sequence"/>
</dbReference>
<dbReference type="RefSeq" id="WP_203659527.1">
    <property type="nucleotide sequence ID" value="NZ_BAAAZM010000008.1"/>
</dbReference>
<comment type="caution">
    <text evidence="1">The sequence shown here is derived from an EMBL/GenBank/DDBJ whole genome shotgun (WGS) entry which is preliminary data.</text>
</comment>
<reference evidence="1" key="1">
    <citation type="submission" date="2021-01" db="EMBL/GenBank/DDBJ databases">
        <title>Whole genome shotgun sequence of Actinocatenispora rupis NBRC 107355.</title>
        <authorList>
            <person name="Komaki H."/>
            <person name="Tamura T."/>
        </authorList>
    </citation>
    <scope>NUCLEOTIDE SEQUENCE</scope>
    <source>
        <strain evidence="1">NBRC 107355</strain>
    </source>
</reference>
<protein>
    <submittedName>
        <fullName evidence="1">Uncharacterized protein</fullName>
    </submittedName>
</protein>
<proteinExistence type="predicted"/>
<name>A0A8J3JAA3_9ACTN</name>
<gene>
    <name evidence="1" type="ORF">Aru02nite_38730</name>
</gene>
<evidence type="ECO:0000313" key="2">
    <source>
        <dbReference type="Proteomes" id="UP000612808"/>
    </source>
</evidence>
<evidence type="ECO:0000313" key="1">
    <source>
        <dbReference type="EMBL" id="GID12984.1"/>
    </source>
</evidence>
<dbReference type="SUPFAM" id="SSF51161">
    <property type="entry name" value="Trimeric LpxA-like enzymes"/>
    <property type="match status" value="1"/>
</dbReference>